<evidence type="ECO:0000313" key="3">
    <source>
        <dbReference type="Proteomes" id="UP000238137"/>
    </source>
</evidence>
<dbReference type="RefSeq" id="WP_106690669.1">
    <property type="nucleotide sequence ID" value="NZ_PXNQ02000003.1"/>
</dbReference>
<name>A0A3R7LQG1_9RHOB</name>
<dbReference type="InterPro" id="IPR049945">
    <property type="entry name" value="AAA_22"/>
</dbReference>
<keyword evidence="3" id="KW-1185">Reference proteome</keyword>
<protein>
    <recommendedName>
        <fullName evidence="1">ORC1/DEAH AAA+ ATPase domain-containing protein</fullName>
    </recommendedName>
</protein>
<dbReference type="EMBL" id="PXNQ02000003">
    <property type="protein sequence ID" value="RNF35321.1"/>
    <property type="molecule type" value="Genomic_DNA"/>
</dbReference>
<feature type="domain" description="ORC1/DEAH AAA+ ATPase" evidence="1">
    <location>
        <begin position="50"/>
        <end position="184"/>
    </location>
</feature>
<organism evidence="2 3">
    <name type="scientific">Paracoccus methylarcula</name>
    <dbReference type="NCBI Taxonomy" id="72022"/>
    <lineage>
        <taxon>Bacteria</taxon>
        <taxon>Pseudomonadati</taxon>
        <taxon>Pseudomonadota</taxon>
        <taxon>Alphaproteobacteria</taxon>
        <taxon>Rhodobacterales</taxon>
        <taxon>Paracoccaceae</taxon>
        <taxon>Paracoccus</taxon>
    </lineage>
</organism>
<dbReference type="Proteomes" id="UP000238137">
    <property type="component" value="Unassembled WGS sequence"/>
</dbReference>
<dbReference type="GO" id="GO:0016887">
    <property type="term" value="F:ATP hydrolysis activity"/>
    <property type="evidence" value="ECO:0007669"/>
    <property type="project" value="InterPro"/>
</dbReference>
<gene>
    <name evidence="2" type="ORF">A7A09_006915</name>
</gene>
<dbReference type="Pfam" id="PF13401">
    <property type="entry name" value="AAA_22"/>
    <property type="match status" value="1"/>
</dbReference>
<evidence type="ECO:0000313" key="2">
    <source>
        <dbReference type="EMBL" id="RNF35321.1"/>
    </source>
</evidence>
<accession>A0A3R7LQG1</accession>
<dbReference type="Gene3D" id="3.40.50.300">
    <property type="entry name" value="P-loop containing nucleotide triphosphate hydrolases"/>
    <property type="match status" value="1"/>
</dbReference>
<comment type="caution">
    <text evidence="2">The sequence shown here is derived from an EMBL/GenBank/DDBJ whole genome shotgun (WGS) entry which is preliminary data.</text>
</comment>
<evidence type="ECO:0000259" key="1">
    <source>
        <dbReference type="Pfam" id="PF13401"/>
    </source>
</evidence>
<reference evidence="2" key="1">
    <citation type="submission" date="2018-05" db="EMBL/GenBank/DDBJ databases">
        <title>Reclassification of Methylarcula marina and Methylarcula terricola as Paracoccus methylarcula sp.nov., comb.nov. and Paracoccus terricola comb.nov.</title>
        <authorList>
            <person name="Shmareva M.N."/>
            <person name="Doronina N.V."/>
            <person name="Vasilenko O.V."/>
            <person name="Tarlachkov S.V."/>
            <person name="Trotsenko Y.A."/>
        </authorList>
    </citation>
    <scope>NUCLEOTIDE SEQUENCE [LARGE SCALE GENOMIC DNA]</scope>
    <source>
        <strain evidence="2">VKM B-2159</strain>
    </source>
</reference>
<dbReference type="OrthoDB" id="5288220at2"/>
<dbReference type="AlphaFoldDB" id="A0A3R7LQG1"/>
<dbReference type="InterPro" id="IPR027417">
    <property type="entry name" value="P-loop_NTPase"/>
</dbReference>
<proteinExistence type="predicted"/>
<dbReference type="SUPFAM" id="SSF52540">
    <property type="entry name" value="P-loop containing nucleoside triphosphate hydrolases"/>
    <property type="match status" value="1"/>
</dbReference>
<sequence>MSFVNLTSAGHITTFKGAHYSFPRATRLREGMEWMVTDYYAKSALRRPFEARGLLVTGPSRVGKTTEIRKQLEALNDGDTMMPDGRAARFASVVLKGLLSWKDLGIHTLREGLGYPAEGRLTQREVWDRVITQAREQGVIGIHYDECQHIFPKKTGEARAMILDSFKSLLKQPEWPLMLILSGVETLVLHVTSEEQLAYLMRPVSFSEIVLHRTADLTELASLCHAYADKAGLDFSRLNSRDFYERLTCACANRWGLVIELLIDAFVLALDQKAAEPDLQHFCLAFTRRTGLREGYSPFSIDSYEKLFEPQKIFEIWEKKRATITI</sequence>